<dbReference type="InterPro" id="IPR036116">
    <property type="entry name" value="FN3_sf"/>
</dbReference>
<keyword evidence="3" id="KW-0106">Calcium</keyword>
<dbReference type="AlphaFoldDB" id="A0A1T1D2D0"/>
<protein>
    <recommendedName>
        <fullName evidence="10">Calx-beta domain-containing protein</fullName>
    </recommendedName>
</protein>
<dbReference type="Gene3D" id="2.60.40.2030">
    <property type="match status" value="1"/>
</dbReference>
<dbReference type="InterPro" id="IPR051171">
    <property type="entry name" value="CaCA"/>
</dbReference>
<dbReference type="GO" id="GO:0007154">
    <property type="term" value="P:cell communication"/>
    <property type="evidence" value="ECO:0007669"/>
    <property type="project" value="InterPro"/>
</dbReference>
<dbReference type="SUPFAM" id="SSF49265">
    <property type="entry name" value="Fibronectin type III"/>
    <property type="match status" value="1"/>
</dbReference>
<dbReference type="PANTHER" id="PTHR11878:SF65">
    <property type="entry name" value="NA_CA-EXCHANGE PROTEIN, ISOFORM G"/>
    <property type="match status" value="1"/>
</dbReference>
<dbReference type="SUPFAM" id="SSF49313">
    <property type="entry name" value="Cadherin-like"/>
    <property type="match status" value="1"/>
</dbReference>
<evidence type="ECO:0000313" key="9">
    <source>
        <dbReference type="Proteomes" id="UP000242636"/>
    </source>
</evidence>
<evidence type="ECO:0000256" key="1">
    <source>
        <dbReference type="ARBA" id="ARBA00022729"/>
    </source>
</evidence>
<accession>A0A1T1D2D0</accession>
<feature type="compositionally biased region" description="Low complexity" evidence="5">
    <location>
        <begin position="619"/>
        <end position="644"/>
    </location>
</feature>
<reference evidence="8 9" key="1">
    <citation type="submission" date="2017-02" db="EMBL/GenBank/DDBJ databases">
        <title>Draft Genome Sequences of 'Candidatus Synechococcus spongiarum', Cyanobacterial Symbionts of the Mediterranean Sponge Aplysina aerophoba from two locations.</title>
        <authorList>
            <person name="Slaby B.M."/>
            <person name="Hentschel U."/>
        </authorList>
    </citation>
    <scope>NUCLEOTIDE SEQUENCE [LARGE SCALE GENOMIC DNA]</scope>
    <source>
        <strain evidence="8">LMB bulk15M</strain>
    </source>
</reference>
<keyword evidence="4" id="KW-0813">Transport</keyword>
<dbReference type="GO" id="GO:0030001">
    <property type="term" value="P:metal ion transport"/>
    <property type="evidence" value="ECO:0007669"/>
    <property type="project" value="TreeGrafter"/>
</dbReference>
<feature type="domain" description="Calx-beta" evidence="7">
    <location>
        <begin position="486"/>
        <end position="591"/>
    </location>
</feature>
<evidence type="ECO:0000256" key="4">
    <source>
        <dbReference type="ARBA" id="ARBA00023065"/>
    </source>
</evidence>
<dbReference type="GO" id="GO:0016020">
    <property type="term" value="C:membrane"/>
    <property type="evidence" value="ECO:0007669"/>
    <property type="project" value="InterPro"/>
</dbReference>
<evidence type="ECO:0008006" key="10">
    <source>
        <dbReference type="Google" id="ProtNLM"/>
    </source>
</evidence>
<evidence type="ECO:0000256" key="2">
    <source>
        <dbReference type="ARBA" id="ARBA00022737"/>
    </source>
</evidence>
<dbReference type="EMBL" id="MWLD01000017">
    <property type="protein sequence ID" value="OOV35021.1"/>
    <property type="molecule type" value="Genomic_DNA"/>
</dbReference>
<proteinExistence type="predicted"/>
<organism evidence="8 9">
    <name type="scientific">Candidatus Synechococcus spongiarum LMB bulk15M</name>
    <dbReference type="NCBI Taxonomy" id="1943582"/>
    <lineage>
        <taxon>Bacteria</taxon>
        <taxon>Bacillati</taxon>
        <taxon>Cyanobacteriota</taxon>
        <taxon>Cyanophyceae</taxon>
        <taxon>Synechococcales</taxon>
        <taxon>Synechococcaceae</taxon>
        <taxon>Synechococcus</taxon>
    </lineage>
</organism>
<gene>
    <name evidence="8" type="ORF">BV61_01505</name>
</gene>
<evidence type="ECO:0000259" key="6">
    <source>
        <dbReference type="SMART" id="SM00060"/>
    </source>
</evidence>
<comment type="caution">
    <text evidence="8">The sequence shown here is derived from an EMBL/GenBank/DDBJ whole genome shotgun (WGS) entry which is preliminary data.</text>
</comment>
<keyword evidence="2" id="KW-0677">Repeat</keyword>
<sequence length="799" mass="85725">MLLAAPGLFTAAPGLVVAAPPLLLGWGLLGSGFHHPPAQAQRESTPPAAPTNLVVTNPGFGQININWQEDPTVFPQAGIYSYDVEYTSSTTVADDAPEAAAPNSGFSENRDPKKGWVSVNVNGAILGASIRKLQPATYRIRVRSTSFEARKRALASSWVMSSSITLTDTRPLVTQNDVVIRNLEASVDVDKAVVSWDPPKLVADSTHSSFFEGRSGAFHHAVHIQAVGVVSGSSTSCAVYDHKGAFRTLDGDDIVASYSGTGNNRKQVLNLYTEMSGRGDLKRGCRYRIRVRNDYSNFPAVRTKHYSDYGFPSGASDERNHISAWRQIEFDFPDTTRALTLKVDGVSRGNGSTVAVDEGSKVTITLEMSEAATVPMRFVLEELPSGTATGGWNPLDCSSNLRHREYDWSGRFSCVSGGRPIKSLHIPAGKTSVSTVINIAMDTLEEGPETIVLQASGGNSSPLYRTENSSQTITLEIREASHWPQLRVGNPDGGYAVPTGRESNDGSETEVALAVILNRPSTETVTVEYETADGAGDWRLGSIPLATAGEDYKPISGTLTFAPGETRKLIYVTILDDSHEDSNELFRLVLSNPQGAVIVTSDGLGRILNHEIVIKEPDNNNNNNNNGDDNNDDAVTTSTNNNNNDDGDDDDSVPGDSPPVGSTPRPNDNNNNNNNPNTNPVDKNGVPLPVGQSDLRPTFGDITVEDQSYTQGMQIEPLTLPAGTGGNDPLTYALTPALPAGLMLDMATRRLSGTPSMPQEARQYTWTATDADGDTTTLEFSIAVAAAPEPRKVAAREWP</sequence>
<evidence type="ECO:0000313" key="8">
    <source>
        <dbReference type="EMBL" id="OOV35021.1"/>
    </source>
</evidence>
<name>A0A1T1D2D0_9SYNE</name>
<dbReference type="Pfam" id="PF03160">
    <property type="entry name" value="Calx-beta"/>
    <property type="match status" value="1"/>
</dbReference>
<dbReference type="InterPro" id="IPR013783">
    <property type="entry name" value="Ig-like_fold"/>
</dbReference>
<dbReference type="CDD" id="cd00063">
    <property type="entry name" value="FN3"/>
    <property type="match status" value="1"/>
</dbReference>
<dbReference type="InterPro" id="IPR015919">
    <property type="entry name" value="Cadherin-like_sf"/>
</dbReference>
<evidence type="ECO:0000256" key="5">
    <source>
        <dbReference type="SAM" id="MobiDB-lite"/>
    </source>
</evidence>
<dbReference type="SMART" id="SM00237">
    <property type="entry name" value="Calx_beta"/>
    <property type="match status" value="1"/>
</dbReference>
<dbReference type="InterPro" id="IPR003644">
    <property type="entry name" value="Calx_beta"/>
</dbReference>
<dbReference type="InterPro" id="IPR003961">
    <property type="entry name" value="FN3_dom"/>
</dbReference>
<feature type="compositionally biased region" description="Low complexity" evidence="5">
    <location>
        <begin position="654"/>
        <end position="680"/>
    </location>
</feature>
<feature type="non-terminal residue" evidence="8">
    <location>
        <position position="799"/>
    </location>
</feature>
<dbReference type="Gene3D" id="2.60.40.10">
    <property type="entry name" value="Immunoglobulins"/>
    <property type="match status" value="2"/>
</dbReference>
<dbReference type="Proteomes" id="UP000242636">
    <property type="component" value="Unassembled WGS sequence"/>
</dbReference>
<dbReference type="Pfam" id="PF05345">
    <property type="entry name" value="He_PIG"/>
    <property type="match status" value="1"/>
</dbReference>
<dbReference type="SMART" id="SM00060">
    <property type="entry name" value="FN3"/>
    <property type="match status" value="1"/>
</dbReference>
<feature type="region of interest" description="Disordered" evidence="5">
    <location>
        <begin position="616"/>
        <end position="698"/>
    </location>
</feature>
<keyword evidence="1" id="KW-0732">Signal</keyword>
<dbReference type="GO" id="GO:0005509">
    <property type="term" value="F:calcium ion binding"/>
    <property type="evidence" value="ECO:0007669"/>
    <property type="project" value="InterPro"/>
</dbReference>
<dbReference type="InterPro" id="IPR038081">
    <property type="entry name" value="CalX-like_sf"/>
</dbReference>
<dbReference type="SUPFAM" id="SSF141072">
    <property type="entry name" value="CalX-like"/>
    <property type="match status" value="1"/>
</dbReference>
<dbReference type="PANTHER" id="PTHR11878">
    <property type="entry name" value="SODIUM/CALCIUM EXCHANGER"/>
    <property type="match status" value="1"/>
</dbReference>
<evidence type="ECO:0000256" key="3">
    <source>
        <dbReference type="ARBA" id="ARBA00022837"/>
    </source>
</evidence>
<keyword evidence="4" id="KW-0406">Ion transport</keyword>
<evidence type="ECO:0000259" key="7">
    <source>
        <dbReference type="SMART" id="SM00237"/>
    </source>
</evidence>
<keyword evidence="9" id="KW-1185">Reference proteome</keyword>
<feature type="domain" description="Fibronectin type-III" evidence="6">
    <location>
        <begin position="47"/>
        <end position="152"/>
    </location>
</feature>